<organism evidence="1 2">
    <name type="scientific">Neoroseomonas lacus</name>
    <dbReference type="NCBI Taxonomy" id="287609"/>
    <lineage>
        <taxon>Bacteria</taxon>
        <taxon>Pseudomonadati</taxon>
        <taxon>Pseudomonadota</taxon>
        <taxon>Alphaproteobacteria</taxon>
        <taxon>Acetobacterales</taxon>
        <taxon>Acetobacteraceae</taxon>
        <taxon>Neoroseomonas</taxon>
    </lineage>
</organism>
<protein>
    <submittedName>
        <fullName evidence="1">Uncharacterized protein</fullName>
    </submittedName>
</protein>
<dbReference type="RefSeq" id="WP_188965036.1">
    <property type="nucleotide sequence ID" value="NZ_BMKW01000001.1"/>
</dbReference>
<gene>
    <name evidence="1" type="ORF">GCM10011320_01890</name>
</gene>
<comment type="caution">
    <text evidence="1">The sequence shown here is derived from an EMBL/GenBank/DDBJ whole genome shotgun (WGS) entry which is preliminary data.</text>
</comment>
<evidence type="ECO:0000313" key="1">
    <source>
        <dbReference type="EMBL" id="GGI98733.1"/>
    </source>
</evidence>
<evidence type="ECO:0000313" key="2">
    <source>
        <dbReference type="Proteomes" id="UP000661507"/>
    </source>
</evidence>
<keyword evidence="2" id="KW-1185">Reference proteome</keyword>
<reference evidence="1" key="1">
    <citation type="journal article" date="2014" name="Int. J. Syst. Evol. Microbiol.">
        <title>Complete genome sequence of Corynebacterium casei LMG S-19264T (=DSM 44701T), isolated from a smear-ripened cheese.</title>
        <authorList>
            <consortium name="US DOE Joint Genome Institute (JGI-PGF)"/>
            <person name="Walter F."/>
            <person name="Albersmeier A."/>
            <person name="Kalinowski J."/>
            <person name="Ruckert C."/>
        </authorList>
    </citation>
    <scope>NUCLEOTIDE SEQUENCE</scope>
    <source>
        <strain evidence="1">CGMCC 1.3617</strain>
    </source>
</reference>
<reference evidence="1" key="2">
    <citation type="submission" date="2020-09" db="EMBL/GenBank/DDBJ databases">
        <authorList>
            <person name="Sun Q."/>
            <person name="Zhou Y."/>
        </authorList>
    </citation>
    <scope>NUCLEOTIDE SEQUENCE</scope>
    <source>
        <strain evidence="1">CGMCC 1.3617</strain>
    </source>
</reference>
<dbReference type="EMBL" id="BMKW01000001">
    <property type="protein sequence ID" value="GGI98733.1"/>
    <property type="molecule type" value="Genomic_DNA"/>
</dbReference>
<name>A0A917K5Z6_9PROT</name>
<accession>A0A917K5Z6</accession>
<dbReference type="AlphaFoldDB" id="A0A917K5Z6"/>
<proteinExistence type="predicted"/>
<dbReference type="Proteomes" id="UP000661507">
    <property type="component" value="Unassembled WGS sequence"/>
</dbReference>
<sequence length="199" mass="21838">MATGWREEFEGFPASLRRLVEAELAAGNAVAEVHHGFPAPPVGACLVLARPVSTRPRASDGVLSFRARESSLLSGEWSDTAGAFFVLEPPLPPAEPPDMDVIRAAMVPVAQPAASTPDAELEFDYRGEMLTYREDGRVATIICTFGDPPRLLPRTLNGWRLPDGQGWRPITPAERERVVKRIIDICRQGHGMSRIDLKE</sequence>